<accession>A0A3R8W571</accession>
<keyword evidence="1" id="KW-0418">Kinase</keyword>
<name>A0A3R8W571_ECTOL</name>
<proteinExistence type="predicted"/>
<dbReference type="AlphaFoldDB" id="A0A3R8W571"/>
<dbReference type="PANTHER" id="PTHR46969:SF1">
    <property type="entry name" value="BIFUNCTIONAL PROTEIN HLDE"/>
    <property type="match status" value="1"/>
</dbReference>
<dbReference type="GO" id="GO:0033786">
    <property type="term" value="F:heptose-1-phosphate adenylyltransferase activity"/>
    <property type="evidence" value="ECO:0007669"/>
    <property type="project" value="TreeGrafter"/>
</dbReference>
<protein>
    <submittedName>
        <fullName evidence="1">Bifunctional heptose 7-phosphate kinase/heptose 1-phosphate adenyltransferase</fullName>
    </submittedName>
</protein>
<dbReference type="Proteomes" id="UP000272833">
    <property type="component" value="Unassembled WGS sequence"/>
</dbReference>
<dbReference type="GO" id="GO:0033785">
    <property type="term" value="F:heptose 7-phosphate kinase activity"/>
    <property type="evidence" value="ECO:0007669"/>
    <property type="project" value="TreeGrafter"/>
</dbReference>
<dbReference type="InterPro" id="IPR029056">
    <property type="entry name" value="Ribokinase-like"/>
</dbReference>
<dbReference type="GO" id="GO:0005829">
    <property type="term" value="C:cytosol"/>
    <property type="evidence" value="ECO:0007669"/>
    <property type="project" value="TreeGrafter"/>
</dbReference>
<evidence type="ECO:0000313" key="2">
    <source>
        <dbReference type="Proteomes" id="UP000272833"/>
    </source>
</evidence>
<reference evidence="1 2" key="1">
    <citation type="submission" date="2018-10" db="EMBL/GenBank/DDBJ databases">
        <title>Transmission dynamics of multidrug resistant bacteria on intensive care unit surfaces.</title>
        <authorList>
            <person name="D'Souza A.W."/>
            <person name="Potter R.F."/>
            <person name="Wallace M."/>
            <person name="Shupe A."/>
            <person name="Patel S."/>
            <person name="Sun S."/>
            <person name="Gul D."/>
            <person name="Kwon J.H."/>
            <person name="Andleeb S."/>
            <person name="Burnham C.-A.D."/>
            <person name="Dantas G."/>
        </authorList>
    </citation>
    <scope>NUCLEOTIDE SEQUENCE [LARGE SCALE GENOMIC DNA]</scope>
    <source>
        <strain evidence="1 2">PO_271</strain>
    </source>
</reference>
<dbReference type="Gene3D" id="3.40.1190.20">
    <property type="match status" value="1"/>
</dbReference>
<evidence type="ECO:0000313" key="1">
    <source>
        <dbReference type="EMBL" id="RRW31379.1"/>
    </source>
</evidence>
<dbReference type="EMBL" id="RHRS01000064">
    <property type="protein sequence ID" value="RRW31379.1"/>
    <property type="molecule type" value="Genomic_DNA"/>
</dbReference>
<organism evidence="1 2">
    <name type="scientific">Ectopseudomonas oleovorans</name>
    <name type="common">Pseudomonas oleovorans</name>
    <dbReference type="NCBI Taxonomy" id="301"/>
    <lineage>
        <taxon>Bacteria</taxon>
        <taxon>Pseudomonadati</taxon>
        <taxon>Pseudomonadota</taxon>
        <taxon>Gammaproteobacteria</taxon>
        <taxon>Pseudomonadales</taxon>
        <taxon>Pseudomonadaceae</taxon>
        <taxon>Ectopseudomonas</taxon>
    </lineage>
</organism>
<comment type="caution">
    <text evidence="1">The sequence shown here is derived from an EMBL/GenBank/DDBJ whole genome shotgun (WGS) entry which is preliminary data.</text>
</comment>
<dbReference type="PANTHER" id="PTHR46969">
    <property type="entry name" value="BIFUNCTIONAL PROTEIN HLDE"/>
    <property type="match status" value="1"/>
</dbReference>
<gene>
    <name evidence="1" type="ORF">EGJ44_18865</name>
</gene>
<dbReference type="SUPFAM" id="SSF53613">
    <property type="entry name" value="Ribokinase-like"/>
    <property type="match status" value="1"/>
</dbReference>
<feature type="non-terminal residue" evidence="1">
    <location>
        <position position="68"/>
    </location>
</feature>
<sequence>MKLTLPRYDQAPVLVVGDVMLDRYWHGGTSRISPEAPVPVVRVEQIEDRPGGAANVALNIASLGAPSL</sequence>
<keyword evidence="1" id="KW-0808">Transferase</keyword>